<dbReference type="InterPro" id="IPR052336">
    <property type="entry name" value="MlaD_Phospholipid_Transporter"/>
</dbReference>
<feature type="signal peptide" evidence="2">
    <location>
        <begin position="1"/>
        <end position="34"/>
    </location>
</feature>
<feature type="region of interest" description="Disordered" evidence="1">
    <location>
        <begin position="393"/>
        <end position="433"/>
    </location>
</feature>
<dbReference type="Pfam" id="PF11887">
    <property type="entry name" value="Mce4_CUP1"/>
    <property type="match status" value="1"/>
</dbReference>
<gene>
    <name evidence="5" type="ordered locus">Gbro_3946</name>
</gene>
<feature type="chain" id="PRO_5038834614" evidence="2">
    <location>
        <begin position="35"/>
        <end position="433"/>
    </location>
</feature>
<dbReference type="PANTHER" id="PTHR33371">
    <property type="entry name" value="INTERMEMBRANE PHOSPHOLIPID TRANSPORT SYSTEM BINDING PROTEIN MLAD-RELATED"/>
    <property type="match status" value="1"/>
</dbReference>
<dbReference type="HOGENOM" id="CLU_045966_1_1_11"/>
<feature type="domain" description="Mce/MlaD" evidence="3">
    <location>
        <begin position="51"/>
        <end position="125"/>
    </location>
</feature>
<dbReference type="InterPro" id="IPR003399">
    <property type="entry name" value="Mce/MlaD"/>
</dbReference>
<organism evidence="5 6">
    <name type="scientific">Gordonia bronchialis (strain ATCC 25592 / DSM 43247 / BCRC 13721 / JCM 3198 / KCTC 3076 / NBRC 16047 / NCTC 10667)</name>
    <name type="common">Rhodococcus bronchialis</name>
    <dbReference type="NCBI Taxonomy" id="526226"/>
    <lineage>
        <taxon>Bacteria</taxon>
        <taxon>Bacillati</taxon>
        <taxon>Actinomycetota</taxon>
        <taxon>Actinomycetes</taxon>
        <taxon>Mycobacteriales</taxon>
        <taxon>Gordoniaceae</taxon>
        <taxon>Gordonia</taxon>
    </lineage>
</organism>
<evidence type="ECO:0000313" key="5">
    <source>
        <dbReference type="EMBL" id="ACY23120.1"/>
    </source>
</evidence>
<name>D0L3W7_GORB4</name>
<dbReference type="STRING" id="526226.Gbro_3946"/>
<dbReference type="Proteomes" id="UP000001219">
    <property type="component" value="Chromosome"/>
</dbReference>
<reference evidence="6" key="1">
    <citation type="submission" date="2009-10" db="EMBL/GenBank/DDBJ databases">
        <title>The complete chromosome of Gordonia bronchialis DSM 43247.</title>
        <authorList>
            <consortium name="US DOE Joint Genome Institute (JGI-PGF)"/>
            <person name="Lucas S."/>
            <person name="Copeland A."/>
            <person name="Lapidus A."/>
            <person name="Glavina del Rio T."/>
            <person name="Dalin E."/>
            <person name="Tice H."/>
            <person name="Bruce D."/>
            <person name="Goodwin L."/>
            <person name="Pitluck S."/>
            <person name="Kyrpides N."/>
            <person name="Mavromatis K."/>
            <person name="Ivanova N."/>
            <person name="Ovchinnikova G."/>
            <person name="Saunders E."/>
            <person name="Brettin T."/>
            <person name="Detter J.C."/>
            <person name="Han C."/>
            <person name="Larimer F."/>
            <person name="Land M."/>
            <person name="Hauser L."/>
            <person name="Markowitz V."/>
            <person name="Cheng J.-F."/>
            <person name="Hugenholtz P."/>
            <person name="Woyke T."/>
            <person name="Wu D."/>
            <person name="Jando M."/>
            <person name="Schneider S."/>
            <person name="Goeker M."/>
            <person name="Klenk H.-P."/>
            <person name="Eisen J.A."/>
        </authorList>
    </citation>
    <scope>NUCLEOTIDE SEQUENCE [LARGE SCALE GENOMIC DNA]</scope>
    <source>
        <strain evidence="6">ATCC 25592 / DSM 43247 / BCRC 13721 / JCM 3198 / KCTC 3076 / NBRC 16047 / NCTC 10667</strain>
    </source>
</reference>
<protein>
    <submittedName>
        <fullName evidence="5">Virulence factor Mce family protein</fullName>
    </submittedName>
</protein>
<dbReference type="AlphaFoldDB" id="D0L3W7"/>
<dbReference type="Pfam" id="PF02470">
    <property type="entry name" value="MlaD"/>
    <property type="match status" value="1"/>
</dbReference>
<evidence type="ECO:0000256" key="2">
    <source>
        <dbReference type="SAM" id="SignalP"/>
    </source>
</evidence>
<dbReference type="GO" id="GO:0005576">
    <property type="term" value="C:extracellular region"/>
    <property type="evidence" value="ECO:0007669"/>
    <property type="project" value="TreeGrafter"/>
</dbReference>
<dbReference type="eggNOG" id="COG1463">
    <property type="taxonomic scope" value="Bacteria"/>
</dbReference>
<dbReference type="EMBL" id="CP001802">
    <property type="protein sequence ID" value="ACY23120.1"/>
    <property type="molecule type" value="Genomic_DNA"/>
</dbReference>
<evidence type="ECO:0000259" key="3">
    <source>
        <dbReference type="Pfam" id="PF02470"/>
    </source>
</evidence>
<accession>D0L3W7</accession>
<evidence type="ECO:0000313" key="6">
    <source>
        <dbReference type="Proteomes" id="UP000001219"/>
    </source>
</evidence>
<evidence type="ECO:0000256" key="1">
    <source>
        <dbReference type="SAM" id="MobiDB-lite"/>
    </source>
</evidence>
<evidence type="ECO:0000259" key="4">
    <source>
        <dbReference type="Pfam" id="PF11887"/>
    </source>
</evidence>
<reference evidence="5 6" key="2">
    <citation type="journal article" date="2010" name="Stand. Genomic Sci.">
        <title>Complete genome sequence of Gordonia bronchialis type strain (3410).</title>
        <authorList>
            <person name="Ivanova N."/>
            <person name="Sikorski J."/>
            <person name="Jando M."/>
            <person name="Lapidus A."/>
            <person name="Nolan M."/>
            <person name="Lucas S."/>
            <person name="Del Rio T.G."/>
            <person name="Tice H."/>
            <person name="Copeland A."/>
            <person name="Cheng J.F."/>
            <person name="Chen F."/>
            <person name="Bruce D."/>
            <person name="Goodwin L."/>
            <person name="Pitluck S."/>
            <person name="Mavromatis K."/>
            <person name="Ovchinnikova G."/>
            <person name="Pati A."/>
            <person name="Chen A."/>
            <person name="Palaniappan K."/>
            <person name="Land M."/>
            <person name="Hauser L."/>
            <person name="Chang Y.J."/>
            <person name="Jeffries C.D."/>
            <person name="Chain P."/>
            <person name="Saunders E."/>
            <person name="Han C."/>
            <person name="Detter J.C."/>
            <person name="Brettin T."/>
            <person name="Rohde M."/>
            <person name="Goker M."/>
            <person name="Bristow J."/>
            <person name="Eisen J.A."/>
            <person name="Markowitz V."/>
            <person name="Hugenholtz P."/>
            <person name="Klenk H.P."/>
            <person name="Kyrpides N.C."/>
        </authorList>
    </citation>
    <scope>NUCLEOTIDE SEQUENCE [LARGE SCALE GENOMIC DNA]</scope>
    <source>
        <strain evidence="6">ATCC 25592 / DSM 43247 / BCRC 13721 / JCM 3198 / KCTC 3076 / NBRC 16047 / NCTC 10667</strain>
    </source>
</reference>
<dbReference type="InterPro" id="IPR024516">
    <property type="entry name" value="Mce_C"/>
</dbReference>
<dbReference type="KEGG" id="gbr:Gbro_3946"/>
<keyword evidence="6" id="KW-1185">Reference proteome</keyword>
<dbReference type="PANTHER" id="PTHR33371:SF15">
    <property type="entry name" value="LIPOPROTEIN LPRN"/>
    <property type="match status" value="1"/>
</dbReference>
<keyword evidence="2" id="KW-0732">Signal</keyword>
<sequence length="433" mass="45854">MRWWASQTRNSMRHKWFASIAVAATVLLAGCSFDGPNSLPVPGAEGTGGGSYEITAVIPTAAGLVNNAPILMDDATVGSIGDIEVEDWNALITMRLNRGTMVPEGSHVMVGMTSALGSMHLQIVQPEHPSGTMMHAGERIPLTKCPEQQNIAAPDAPTVPDINAAQQVALCTYPSTEQVLSSLSVVLNGGGLSQFGDIVHEMDQVFSGHQDAIRALIPRLNTLVGDLNTQKDNIIRATEGLDRLSATMNQQSPTIEKALSDGPRILQLLVDQRKHLTDSLAAVDKVSRTTNDILTANSDDIRSFVRGLRPALQQLAATGPALSQSLNILLTFPFYEPTIGKIVKGDYVNSDLVLDLTFARLNKSMFASIGLTGPEGVLGRRAGAAARGLDPFIGPLQLGGERPRDTDEPVPAPGMLPAGATRTPAPTVPGGEN</sequence>
<proteinExistence type="predicted"/>
<feature type="domain" description="Mammalian cell entry C-terminal" evidence="4">
    <location>
        <begin position="202"/>
        <end position="326"/>
    </location>
</feature>
<dbReference type="PROSITE" id="PS51257">
    <property type="entry name" value="PROKAR_LIPOPROTEIN"/>
    <property type="match status" value="1"/>
</dbReference>